<name>A0A9D1FMU0_9FIRM</name>
<proteinExistence type="predicted"/>
<dbReference type="PANTHER" id="PTHR42887">
    <property type="entry name" value="OS12G0638800 PROTEIN"/>
    <property type="match status" value="1"/>
</dbReference>
<comment type="cofactor">
    <cofactor evidence="1">
        <name>FAD</name>
        <dbReference type="ChEBI" id="CHEBI:57692"/>
    </cofactor>
</comment>
<dbReference type="Gene3D" id="2.40.30.10">
    <property type="entry name" value="Translation factors"/>
    <property type="match status" value="1"/>
</dbReference>
<dbReference type="NCBIfam" id="TIGR00275">
    <property type="entry name" value="aminoacetone oxidase family FAD-binding enzyme"/>
    <property type="match status" value="1"/>
</dbReference>
<dbReference type="EMBL" id="DVJP01000032">
    <property type="protein sequence ID" value="HIS76105.1"/>
    <property type="molecule type" value="Genomic_DNA"/>
</dbReference>
<feature type="domain" description="RsdA/BaiN/AoA(So)-like Rossmann fold-like" evidence="4">
    <location>
        <begin position="5"/>
        <end position="421"/>
    </location>
</feature>
<dbReference type="AlphaFoldDB" id="A0A9D1FMU0"/>
<sequence length="425" mass="45921">MEQYEILIIGGGPAGMMAAVSAAGQGAKVLLLERNSRLGRKLLITGKGRCNVTNNCGRDTLLNNIPRNPRFLYSAFAQFSPEDTMAFFESRGLPLKTERGNRVFPVSDKAADVERVLETAVRDFGAEVRTGRAERLLLEDGAVKGVLCEDGTEYRANAVILACGGKSYPLTGSTGDGYALAAQAGHKIVPPVPSLIPILTEESDPKEMQGLSLKNVTLTVSKKGKPVYEELGELLFTHFGLSGPLVLSASAHMAGKKPAGDCGEKFYASMLKGEGYSLSIDWKPGLTEEQLDRRLLRDFAKYQNKDVINSLGELLPRKSIPVILRRAGIPFETKVNSITKEQRHALLSALKGFTLTPVGFRPIEEAIITSGGVDVKQVNPRNMESKLCQGLYFAGEMLDVDGYTGGFNLQIAFSTGYLAGQSAAR</sequence>
<dbReference type="Gene3D" id="1.10.8.260">
    <property type="entry name" value="HI0933 insert domain-like"/>
    <property type="match status" value="1"/>
</dbReference>
<dbReference type="Pfam" id="PF03486">
    <property type="entry name" value="HI0933_like"/>
    <property type="match status" value="1"/>
</dbReference>
<accession>A0A9D1FMU0</accession>
<reference evidence="6" key="2">
    <citation type="journal article" date="2021" name="PeerJ">
        <title>Extensive microbial diversity within the chicken gut microbiome revealed by metagenomics and culture.</title>
        <authorList>
            <person name="Gilroy R."/>
            <person name="Ravi A."/>
            <person name="Getino M."/>
            <person name="Pursley I."/>
            <person name="Horton D.L."/>
            <person name="Alikhan N.F."/>
            <person name="Baker D."/>
            <person name="Gharbi K."/>
            <person name="Hall N."/>
            <person name="Watson M."/>
            <person name="Adriaenssens E.M."/>
            <person name="Foster-Nyarko E."/>
            <person name="Jarju S."/>
            <person name="Secka A."/>
            <person name="Antonio M."/>
            <person name="Oren A."/>
            <person name="Chaudhuri R.R."/>
            <person name="La Ragione R."/>
            <person name="Hildebrand F."/>
            <person name="Pallen M.J."/>
        </authorList>
    </citation>
    <scope>NUCLEOTIDE SEQUENCE</scope>
    <source>
        <strain evidence="6">CHK199-13235</strain>
    </source>
</reference>
<dbReference type="SUPFAM" id="SSF51905">
    <property type="entry name" value="FAD/NAD(P)-binding domain"/>
    <property type="match status" value="1"/>
</dbReference>
<dbReference type="Pfam" id="PF22780">
    <property type="entry name" value="HI0933_like_1st"/>
    <property type="match status" value="1"/>
</dbReference>
<comment type="caution">
    <text evidence="6">The sequence shown here is derived from an EMBL/GenBank/DDBJ whole genome shotgun (WGS) entry which is preliminary data.</text>
</comment>
<organism evidence="6 7">
    <name type="scientific">Candidatus Merdivicinus excrementipullorum</name>
    <dbReference type="NCBI Taxonomy" id="2840867"/>
    <lineage>
        <taxon>Bacteria</taxon>
        <taxon>Bacillati</taxon>
        <taxon>Bacillota</taxon>
        <taxon>Clostridia</taxon>
        <taxon>Eubacteriales</taxon>
        <taxon>Oscillospiraceae</taxon>
        <taxon>Oscillospiraceae incertae sedis</taxon>
        <taxon>Candidatus Merdivicinus</taxon>
    </lineage>
</organism>
<feature type="domain" description="RsdA/BaiN/AoA(So)-like insert" evidence="5">
    <location>
        <begin position="192"/>
        <end position="368"/>
    </location>
</feature>
<evidence type="ECO:0000256" key="3">
    <source>
        <dbReference type="ARBA" id="ARBA00022827"/>
    </source>
</evidence>
<evidence type="ECO:0000313" key="7">
    <source>
        <dbReference type="Proteomes" id="UP000824002"/>
    </source>
</evidence>
<dbReference type="PRINTS" id="PR00368">
    <property type="entry name" value="FADPNR"/>
</dbReference>
<dbReference type="InterPro" id="IPR055178">
    <property type="entry name" value="RsdA/BaiN/AoA(So)-like_dom"/>
</dbReference>
<reference evidence="6" key="1">
    <citation type="submission" date="2020-10" db="EMBL/GenBank/DDBJ databases">
        <authorList>
            <person name="Gilroy R."/>
        </authorList>
    </citation>
    <scope>NUCLEOTIDE SEQUENCE</scope>
    <source>
        <strain evidence="6">CHK199-13235</strain>
    </source>
</reference>
<dbReference type="InterPro" id="IPR023166">
    <property type="entry name" value="BaiN-like_dom_sf"/>
</dbReference>
<keyword evidence="2" id="KW-0285">Flavoprotein</keyword>
<dbReference type="InterPro" id="IPR036188">
    <property type="entry name" value="FAD/NAD-bd_sf"/>
</dbReference>
<dbReference type="PANTHER" id="PTHR42887:SF2">
    <property type="entry name" value="OS12G0638800 PROTEIN"/>
    <property type="match status" value="1"/>
</dbReference>
<keyword evidence="3" id="KW-0274">FAD</keyword>
<dbReference type="Gene3D" id="3.50.50.60">
    <property type="entry name" value="FAD/NAD(P)-binding domain"/>
    <property type="match status" value="1"/>
</dbReference>
<evidence type="ECO:0000256" key="2">
    <source>
        <dbReference type="ARBA" id="ARBA00022630"/>
    </source>
</evidence>
<evidence type="ECO:0000313" key="6">
    <source>
        <dbReference type="EMBL" id="HIS76105.1"/>
    </source>
</evidence>
<protein>
    <submittedName>
        <fullName evidence="6">NAD(P)/FAD-dependent oxidoreductase</fullName>
    </submittedName>
</protein>
<dbReference type="InterPro" id="IPR004792">
    <property type="entry name" value="BaiN-like"/>
</dbReference>
<evidence type="ECO:0000256" key="1">
    <source>
        <dbReference type="ARBA" id="ARBA00001974"/>
    </source>
</evidence>
<dbReference type="InterPro" id="IPR057661">
    <property type="entry name" value="RsdA/BaiN/AoA(So)_Rossmann"/>
</dbReference>
<evidence type="ECO:0000259" key="5">
    <source>
        <dbReference type="Pfam" id="PF22780"/>
    </source>
</evidence>
<dbReference type="PRINTS" id="PR00411">
    <property type="entry name" value="PNDRDTASEI"/>
</dbReference>
<evidence type="ECO:0000259" key="4">
    <source>
        <dbReference type="Pfam" id="PF03486"/>
    </source>
</evidence>
<dbReference type="Proteomes" id="UP000824002">
    <property type="component" value="Unassembled WGS sequence"/>
</dbReference>
<dbReference type="SUPFAM" id="SSF160996">
    <property type="entry name" value="HI0933 insert domain-like"/>
    <property type="match status" value="1"/>
</dbReference>
<gene>
    <name evidence="6" type="ORF">IAB51_04750</name>
</gene>